<evidence type="ECO:0000256" key="4">
    <source>
        <dbReference type="ARBA" id="ARBA00022490"/>
    </source>
</evidence>
<dbReference type="PRINTS" id="PR01045">
    <property type="entry name" value="TRNASYNTHGB"/>
</dbReference>
<keyword evidence="7" id="KW-0067">ATP-binding</keyword>
<evidence type="ECO:0000256" key="6">
    <source>
        <dbReference type="ARBA" id="ARBA00022741"/>
    </source>
</evidence>
<evidence type="ECO:0000256" key="3">
    <source>
        <dbReference type="ARBA" id="ARBA00012829"/>
    </source>
</evidence>
<dbReference type="AlphaFoldDB" id="A0A5D0MGA6"/>
<proteinExistence type="inferred from homology"/>
<keyword evidence="5 12" id="KW-0436">Ligase</keyword>
<keyword evidence="4" id="KW-0963">Cytoplasm</keyword>
<dbReference type="GO" id="GO:0006420">
    <property type="term" value="P:arginyl-tRNA aminoacylation"/>
    <property type="evidence" value="ECO:0007669"/>
    <property type="project" value="InterPro"/>
</dbReference>
<evidence type="ECO:0000259" key="11">
    <source>
        <dbReference type="Pfam" id="PF05746"/>
    </source>
</evidence>
<evidence type="ECO:0000256" key="9">
    <source>
        <dbReference type="ARBA" id="ARBA00023146"/>
    </source>
</evidence>
<dbReference type="PANTHER" id="PTHR30075:SF2">
    <property type="entry name" value="GLYCINE--TRNA LIGASE, CHLOROPLASTIC_MITOCHONDRIAL 2"/>
    <property type="match status" value="1"/>
</dbReference>
<dbReference type="GO" id="GO:0005524">
    <property type="term" value="F:ATP binding"/>
    <property type="evidence" value="ECO:0007669"/>
    <property type="project" value="UniProtKB-KW"/>
</dbReference>
<evidence type="ECO:0000313" key="12">
    <source>
        <dbReference type="EMBL" id="TYB30511.1"/>
    </source>
</evidence>
<dbReference type="EC" id="6.1.1.14" evidence="3"/>
<dbReference type="GO" id="GO:0004820">
    <property type="term" value="F:glycine-tRNA ligase activity"/>
    <property type="evidence" value="ECO:0007669"/>
    <property type="project" value="UniProtKB-EC"/>
</dbReference>
<comment type="similarity">
    <text evidence="2">Belongs to the class-II aminoacyl-tRNA synthetase family.</text>
</comment>
<dbReference type="Proteomes" id="UP000324143">
    <property type="component" value="Unassembled WGS sequence"/>
</dbReference>
<evidence type="ECO:0000256" key="10">
    <source>
        <dbReference type="ARBA" id="ARBA00047937"/>
    </source>
</evidence>
<dbReference type="NCBIfam" id="TIGR00211">
    <property type="entry name" value="glyS"/>
    <property type="match status" value="1"/>
</dbReference>
<reference evidence="12" key="1">
    <citation type="submission" date="2019-08" db="EMBL/GenBank/DDBJ databases">
        <title>Genomic characterization of a novel candidate phylum (ARYD3) from a high temperature, high salinity tertiary oil reservoir in north central Oklahoma, USA.</title>
        <authorList>
            <person name="Youssef N.H."/>
            <person name="Yadav A."/>
            <person name="Elshahed M.S."/>
        </authorList>
    </citation>
    <scope>NUCLEOTIDE SEQUENCE [LARGE SCALE GENOMIC DNA]</scope>
    <source>
        <strain evidence="12">ARYD3</strain>
    </source>
</reference>
<keyword evidence="6" id="KW-0547">Nucleotide-binding</keyword>
<dbReference type="PANTHER" id="PTHR30075">
    <property type="entry name" value="GLYCYL-TRNA SYNTHETASE"/>
    <property type="match status" value="1"/>
</dbReference>
<name>A0A5D0MGA6_9BACT</name>
<keyword evidence="9" id="KW-0030">Aminoacyl-tRNA synthetase</keyword>
<evidence type="ECO:0000256" key="7">
    <source>
        <dbReference type="ARBA" id="ARBA00022840"/>
    </source>
</evidence>
<protein>
    <recommendedName>
        <fullName evidence="3">glycine--tRNA ligase</fullName>
        <ecNumber evidence="3">6.1.1.14</ecNumber>
    </recommendedName>
</protein>
<dbReference type="PROSITE" id="PS50861">
    <property type="entry name" value="AA_TRNA_LIGASE_II_GLYAB"/>
    <property type="match status" value="1"/>
</dbReference>
<dbReference type="HAMAP" id="MF_00255">
    <property type="entry name" value="Gly_tRNA_synth_beta"/>
    <property type="match status" value="1"/>
</dbReference>
<organism evidence="12 13">
    <name type="scientific">Candidatus Mcinerneyibacterium aminivorans</name>
    <dbReference type="NCBI Taxonomy" id="2703815"/>
    <lineage>
        <taxon>Bacteria</taxon>
        <taxon>Candidatus Macinerneyibacteriota</taxon>
        <taxon>Candidatus Mcinerneyibacteria</taxon>
        <taxon>Candidatus Mcinerneyibacteriales</taxon>
        <taxon>Candidatus Mcinerneyibacteriaceae</taxon>
        <taxon>Candidatus Mcinerneyibacterium</taxon>
    </lineage>
</organism>
<feature type="non-terminal residue" evidence="12">
    <location>
        <position position="687"/>
    </location>
</feature>
<keyword evidence="8" id="KW-0648">Protein biosynthesis</keyword>
<evidence type="ECO:0000256" key="2">
    <source>
        <dbReference type="ARBA" id="ARBA00008226"/>
    </source>
</evidence>
<accession>A0A5D0MGA6</accession>
<evidence type="ECO:0000313" key="13">
    <source>
        <dbReference type="Proteomes" id="UP000324143"/>
    </source>
</evidence>
<evidence type="ECO:0000256" key="1">
    <source>
        <dbReference type="ARBA" id="ARBA00004496"/>
    </source>
</evidence>
<dbReference type="Pfam" id="PF02092">
    <property type="entry name" value="tRNA_synt_2f"/>
    <property type="match status" value="1"/>
</dbReference>
<feature type="domain" description="DALR anticodon binding" evidence="11">
    <location>
        <begin position="589"/>
        <end position="684"/>
    </location>
</feature>
<evidence type="ECO:0000256" key="5">
    <source>
        <dbReference type="ARBA" id="ARBA00022598"/>
    </source>
</evidence>
<keyword evidence="13" id="KW-1185">Reference proteome</keyword>
<comment type="subcellular location">
    <subcellularLocation>
        <location evidence="1">Cytoplasm</location>
    </subcellularLocation>
</comment>
<gene>
    <name evidence="12" type="ORF">FXF47_08855</name>
</gene>
<sequence>MKIKEKIMPKNLLIEIGVEELPASYINGASKSFYNGLKKLLNTNNIDFESSNYYGTPRRLVLFFEEVNNKEPDRKEKIVGPPKNVCFDDNENKTKAYTSFINRNNIKEEDAFWEEKNKGKYLAVIKKIEGKHTKNILKSKLEEIVKKISFPKNMRWNSTGFEFARPIRWVQVWWGKKLLDVSVAGIKSQKKTRLLRQIDKNEVEINNIEDYFKKIENSNIVLSYKQRKEIIKDRIKQIVKENNADTFYSRKLIAEVANLVESPLVLEGSFDKKFLDLPPEIISAAMSQHQRYFSLYKNNNILPKFIFVANGVFEDTTEIIKGNQRVLNGRLDDAYFYWQEDTEKELEALNKKLNEIVWIEGLGTIKDKVERLEKTISKFYSSEISRKIAHFSKIDIASEMIKDGKEFTKLQGTIAKYYLLNANMDQEIALGVERHYLPEKWGEKLPETEGEKYLAVIDKMDDIVGAFINGTIPTGSKDPYALKRKFNSIIAIILGFENNQVSKSEQLDAEIFKIVDYLYKIYPEQKNKDILLDFMWERIEYQFEELNIPSDVVKAVVETKNDTIINLFERAKAFKKLSKSKDFKKVAFTFKRVNNIVYKAEEKFKKDNFDSIDESFFEEEEEKNLYKEWKKHYKKLQTFEKNKNYKKFFDIIVQFKPIVDEFFDNVMVMAESKTLRTNRLALLKDIS</sequence>
<evidence type="ECO:0000256" key="8">
    <source>
        <dbReference type="ARBA" id="ARBA00022917"/>
    </source>
</evidence>
<dbReference type="InterPro" id="IPR006194">
    <property type="entry name" value="Gly-tRNA-synth_heterodimer"/>
</dbReference>
<dbReference type="EMBL" id="VSIX01000128">
    <property type="protein sequence ID" value="TYB30511.1"/>
    <property type="molecule type" value="Genomic_DNA"/>
</dbReference>
<dbReference type="GO" id="GO:0006426">
    <property type="term" value="P:glycyl-tRNA aminoacylation"/>
    <property type="evidence" value="ECO:0007669"/>
    <property type="project" value="InterPro"/>
</dbReference>
<comment type="caution">
    <text evidence="12">The sequence shown here is derived from an EMBL/GenBank/DDBJ whole genome shotgun (WGS) entry which is preliminary data.</text>
</comment>
<dbReference type="InterPro" id="IPR015944">
    <property type="entry name" value="Gly-tRNA-synth_bsu"/>
</dbReference>
<dbReference type="GO" id="GO:0005829">
    <property type="term" value="C:cytosol"/>
    <property type="evidence" value="ECO:0007669"/>
    <property type="project" value="TreeGrafter"/>
</dbReference>
<dbReference type="InterPro" id="IPR008909">
    <property type="entry name" value="DALR_anticod-bd"/>
</dbReference>
<comment type="catalytic activity">
    <reaction evidence="10">
        <text>tRNA(Gly) + glycine + ATP = glycyl-tRNA(Gly) + AMP + diphosphate</text>
        <dbReference type="Rhea" id="RHEA:16013"/>
        <dbReference type="Rhea" id="RHEA-COMP:9664"/>
        <dbReference type="Rhea" id="RHEA-COMP:9683"/>
        <dbReference type="ChEBI" id="CHEBI:30616"/>
        <dbReference type="ChEBI" id="CHEBI:33019"/>
        <dbReference type="ChEBI" id="CHEBI:57305"/>
        <dbReference type="ChEBI" id="CHEBI:78442"/>
        <dbReference type="ChEBI" id="CHEBI:78522"/>
        <dbReference type="ChEBI" id="CHEBI:456215"/>
        <dbReference type="EC" id="6.1.1.14"/>
    </reaction>
</comment>
<dbReference type="Pfam" id="PF05746">
    <property type="entry name" value="DALR_1"/>
    <property type="match status" value="1"/>
</dbReference>
<dbReference type="GO" id="GO:0004814">
    <property type="term" value="F:arginine-tRNA ligase activity"/>
    <property type="evidence" value="ECO:0007669"/>
    <property type="project" value="InterPro"/>
</dbReference>